<feature type="signal peptide" evidence="1">
    <location>
        <begin position="1"/>
        <end position="22"/>
    </location>
</feature>
<dbReference type="EMBL" id="PTJC01000005">
    <property type="protein sequence ID" value="PPK87729.1"/>
    <property type="molecule type" value="Genomic_DNA"/>
</dbReference>
<comment type="caution">
    <text evidence="2">The sequence shown here is derived from an EMBL/GenBank/DDBJ whole genome shotgun (WGS) entry which is preliminary data.</text>
</comment>
<evidence type="ECO:0000313" key="3">
    <source>
        <dbReference type="Proteomes" id="UP000237662"/>
    </source>
</evidence>
<organism evidence="2 3">
    <name type="scientific">Neolewinella xylanilytica</name>
    <dbReference type="NCBI Taxonomy" id="1514080"/>
    <lineage>
        <taxon>Bacteria</taxon>
        <taxon>Pseudomonadati</taxon>
        <taxon>Bacteroidota</taxon>
        <taxon>Saprospiria</taxon>
        <taxon>Saprospirales</taxon>
        <taxon>Lewinellaceae</taxon>
        <taxon>Neolewinella</taxon>
    </lineage>
</organism>
<proteinExistence type="predicted"/>
<feature type="chain" id="PRO_5015770519" evidence="1">
    <location>
        <begin position="23"/>
        <end position="274"/>
    </location>
</feature>
<protein>
    <submittedName>
        <fullName evidence="2">Uncharacterized protein DUF2490</fullName>
    </submittedName>
</protein>
<dbReference type="InterPro" id="IPR019619">
    <property type="entry name" value="DUF2490"/>
</dbReference>
<dbReference type="Pfam" id="PF10677">
    <property type="entry name" value="DUF2490"/>
    <property type="match status" value="1"/>
</dbReference>
<accession>A0A2S6I8C3</accession>
<dbReference type="PROSITE" id="PS51257">
    <property type="entry name" value="PROKAR_LIPOPROTEIN"/>
    <property type="match status" value="1"/>
</dbReference>
<evidence type="ECO:0000313" key="2">
    <source>
        <dbReference type="EMBL" id="PPK87729.1"/>
    </source>
</evidence>
<name>A0A2S6I8C3_9BACT</name>
<gene>
    <name evidence="2" type="ORF">CLV84_0679</name>
</gene>
<dbReference type="OrthoDB" id="1118734at2"/>
<dbReference type="RefSeq" id="WP_104418322.1">
    <property type="nucleotide sequence ID" value="NZ_PTJC01000005.1"/>
</dbReference>
<dbReference type="AlphaFoldDB" id="A0A2S6I8C3"/>
<evidence type="ECO:0000256" key="1">
    <source>
        <dbReference type="SAM" id="SignalP"/>
    </source>
</evidence>
<reference evidence="2 3" key="1">
    <citation type="submission" date="2018-02" db="EMBL/GenBank/DDBJ databases">
        <title>Genomic Encyclopedia of Archaeal and Bacterial Type Strains, Phase II (KMG-II): from individual species to whole genera.</title>
        <authorList>
            <person name="Goeker M."/>
        </authorList>
    </citation>
    <scope>NUCLEOTIDE SEQUENCE [LARGE SCALE GENOMIC DNA]</scope>
    <source>
        <strain evidence="2 3">DSM 29526</strain>
    </source>
</reference>
<keyword evidence="1" id="KW-0732">Signal</keyword>
<keyword evidence="3" id="KW-1185">Reference proteome</keyword>
<sequence>MFEYKRSLTTLLLVLGCLTVSAQQTEPVAESEFKEPLTAFWINTYGNIRLSDRFFWVAQTHFRFQESARLPLAGQIGQIYNRHAISYLYSKYFRVSLGGVMRFNFNQDEVPEGERRTVPEYRIWHEYLFAQHLSRLMLYHRIRLEHRWTRGFTDTEADDWIFRNRWRYMISMKIPLNKPKLSPGAFYVGPEAELIMQSGKAVVDSPLEDLRLHTSFGYIVNPRLTFATGLMYSMGQDLAKGAYYKQKWTWRVHMYFSPDFRKVKNKLPMIHLTE</sequence>
<dbReference type="Proteomes" id="UP000237662">
    <property type="component" value="Unassembled WGS sequence"/>
</dbReference>